<protein>
    <submittedName>
        <fullName evidence="1">Uncharacterized protein</fullName>
    </submittedName>
</protein>
<organism evidence="1 2">
    <name type="scientific">Prevotella pallens ATCC 700821</name>
    <dbReference type="NCBI Taxonomy" id="997353"/>
    <lineage>
        <taxon>Bacteria</taxon>
        <taxon>Pseudomonadati</taxon>
        <taxon>Bacteroidota</taxon>
        <taxon>Bacteroidia</taxon>
        <taxon>Bacteroidales</taxon>
        <taxon>Prevotellaceae</taxon>
        <taxon>Prevotella</taxon>
    </lineage>
</organism>
<evidence type="ECO:0000313" key="2">
    <source>
        <dbReference type="Proteomes" id="UP000004123"/>
    </source>
</evidence>
<gene>
    <name evidence="1" type="ORF">HMPREF9144_2150</name>
</gene>
<proteinExistence type="predicted"/>
<name>F9DKF8_9BACT</name>
<accession>F9DKF8</accession>
<dbReference type="HOGENOM" id="CLU_3083288_0_0_10"/>
<evidence type="ECO:0000313" key="1">
    <source>
        <dbReference type="EMBL" id="EGQ14218.1"/>
    </source>
</evidence>
<dbReference type="Proteomes" id="UP000004123">
    <property type="component" value="Unassembled WGS sequence"/>
</dbReference>
<sequence length="52" mass="5982">MGVRGCGMMYCKTKNTLLKNKNHTFAMQKPTFYTPKTILLQRKKGVFETPSI</sequence>
<reference evidence="1 2" key="1">
    <citation type="submission" date="2011-04" db="EMBL/GenBank/DDBJ databases">
        <authorList>
            <person name="Muzny D."/>
            <person name="Qin X."/>
            <person name="Deng J."/>
            <person name="Jiang H."/>
            <person name="Liu Y."/>
            <person name="Qu J."/>
            <person name="Song X.-Z."/>
            <person name="Zhang L."/>
            <person name="Thornton R."/>
            <person name="Coyle M."/>
            <person name="Francisco L."/>
            <person name="Jackson L."/>
            <person name="Javaid M."/>
            <person name="Korchina V."/>
            <person name="Kovar C."/>
            <person name="Mata R."/>
            <person name="Mathew T."/>
            <person name="Ngo R."/>
            <person name="Nguyen L."/>
            <person name="Nguyen N."/>
            <person name="Okwuonu G."/>
            <person name="Ongeri F."/>
            <person name="Pham C."/>
            <person name="Simmons D."/>
            <person name="Wilczek-Boney K."/>
            <person name="Hale W."/>
            <person name="Jakkamsetti A."/>
            <person name="Pham P."/>
            <person name="Ruth R."/>
            <person name="San Lucas F."/>
            <person name="Warren J."/>
            <person name="Zhang J."/>
            <person name="Zhao Z."/>
            <person name="Zhou C."/>
            <person name="Zhu D."/>
            <person name="Lee S."/>
            <person name="Bess C."/>
            <person name="Blankenburg K."/>
            <person name="Forbes L."/>
            <person name="Fu Q."/>
            <person name="Gubbala S."/>
            <person name="Hirani K."/>
            <person name="Jayaseelan J.C."/>
            <person name="Lara F."/>
            <person name="Munidasa M."/>
            <person name="Palculict T."/>
            <person name="Patil S."/>
            <person name="Pu L.-L."/>
            <person name="Saada N."/>
            <person name="Tang L."/>
            <person name="Weissenberger G."/>
            <person name="Zhu Y."/>
            <person name="Hemphill L."/>
            <person name="Shang Y."/>
            <person name="Youmans B."/>
            <person name="Ayvaz T."/>
            <person name="Ross M."/>
            <person name="Santibanez J."/>
            <person name="Aqrawi P."/>
            <person name="Gross S."/>
            <person name="Joshi V."/>
            <person name="Fowler G."/>
            <person name="Nazareth L."/>
            <person name="Reid J."/>
            <person name="Worley K."/>
            <person name="Petrosino J."/>
            <person name="Highlander S."/>
            <person name="Gibbs R."/>
        </authorList>
    </citation>
    <scope>NUCLEOTIDE SEQUENCE [LARGE SCALE GENOMIC DNA]</scope>
    <source>
        <strain evidence="1 2">ATCC 700821</strain>
    </source>
</reference>
<dbReference type="STRING" id="997353.HMPREF9144_2150"/>
<comment type="caution">
    <text evidence="1">The sequence shown here is derived from an EMBL/GenBank/DDBJ whole genome shotgun (WGS) entry which is preliminary data.</text>
</comment>
<dbReference type="AlphaFoldDB" id="F9DKF8"/>
<dbReference type="EMBL" id="AFPY01000109">
    <property type="protein sequence ID" value="EGQ14218.1"/>
    <property type="molecule type" value="Genomic_DNA"/>
</dbReference>